<sequence length="81" mass="9552">MSSFLLQCASHLIYVMFDQSCEYPGSLITFGNMKLSEMNNWKQQFVLPKYMFACQDWYFNALSELCGIWILWSNRKFATKG</sequence>
<proteinExistence type="predicted"/>
<evidence type="ECO:0000313" key="1">
    <source>
        <dbReference type="EMBL" id="JAE09389.1"/>
    </source>
</evidence>
<reference evidence="1" key="2">
    <citation type="journal article" date="2015" name="Data Brief">
        <title>Shoot transcriptome of the giant reed, Arundo donax.</title>
        <authorList>
            <person name="Barrero R.A."/>
            <person name="Guerrero F.D."/>
            <person name="Moolhuijzen P."/>
            <person name="Goolsby J.A."/>
            <person name="Tidwell J."/>
            <person name="Bellgard S.E."/>
            <person name="Bellgard M.I."/>
        </authorList>
    </citation>
    <scope>NUCLEOTIDE SEQUENCE</scope>
    <source>
        <tissue evidence="1">Shoot tissue taken approximately 20 cm above the soil surface</tissue>
    </source>
</reference>
<reference evidence="1" key="1">
    <citation type="submission" date="2014-09" db="EMBL/GenBank/DDBJ databases">
        <authorList>
            <person name="Magalhaes I.L.F."/>
            <person name="Oliveira U."/>
            <person name="Santos F.R."/>
            <person name="Vidigal T.H.D.A."/>
            <person name="Brescovit A.D."/>
            <person name="Santos A.J."/>
        </authorList>
    </citation>
    <scope>NUCLEOTIDE SEQUENCE</scope>
    <source>
        <tissue evidence="1">Shoot tissue taken approximately 20 cm above the soil surface</tissue>
    </source>
</reference>
<accession>A0A0A9FDT2</accession>
<dbReference type="EMBL" id="GBRH01188507">
    <property type="protein sequence ID" value="JAE09389.1"/>
    <property type="molecule type" value="Transcribed_RNA"/>
</dbReference>
<name>A0A0A9FDT2_ARUDO</name>
<protein>
    <submittedName>
        <fullName evidence="1">Uncharacterized protein</fullName>
    </submittedName>
</protein>
<organism evidence="1">
    <name type="scientific">Arundo donax</name>
    <name type="common">Giant reed</name>
    <name type="synonym">Donax arundinaceus</name>
    <dbReference type="NCBI Taxonomy" id="35708"/>
    <lineage>
        <taxon>Eukaryota</taxon>
        <taxon>Viridiplantae</taxon>
        <taxon>Streptophyta</taxon>
        <taxon>Embryophyta</taxon>
        <taxon>Tracheophyta</taxon>
        <taxon>Spermatophyta</taxon>
        <taxon>Magnoliopsida</taxon>
        <taxon>Liliopsida</taxon>
        <taxon>Poales</taxon>
        <taxon>Poaceae</taxon>
        <taxon>PACMAD clade</taxon>
        <taxon>Arundinoideae</taxon>
        <taxon>Arundineae</taxon>
        <taxon>Arundo</taxon>
    </lineage>
</organism>
<dbReference type="AlphaFoldDB" id="A0A0A9FDT2"/>